<comment type="caution">
    <text evidence="1">The sequence shown here is derived from an EMBL/GenBank/DDBJ whole genome shotgun (WGS) entry which is preliminary data.</text>
</comment>
<sequence length="114" mass="12779">MRVDLLECQRPEHRDRGMITGPDGRGYARHGTRTGRRAGDELVAAGVPIVLDLYGHGQLEWFDAEDARTAWTEARPFVTTAEPTSRQLAKHVMWTAGTWLSEDEGPLLYLTGRC</sequence>
<evidence type="ECO:0000313" key="2">
    <source>
        <dbReference type="Proteomes" id="UP000589626"/>
    </source>
</evidence>
<protein>
    <submittedName>
        <fullName evidence="1">Uncharacterized protein</fullName>
    </submittedName>
</protein>
<dbReference type="EMBL" id="JACHWR010000003">
    <property type="protein sequence ID" value="MBB3044124.1"/>
    <property type="molecule type" value="Genomic_DNA"/>
</dbReference>
<organism evidence="1 2">
    <name type="scientific">Nocardioides soli</name>
    <dbReference type="NCBI Taxonomy" id="1036020"/>
    <lineage>
        <taxon>Bacteria</taxon>
        <taxon>Bacillati</taxon>
        <taxon>Actinomycetota</taxon>
        <taxon>Actinomycetes</taxon>
        <taxon>Propionibacteriales</taxon>
        <taxon>Nocardioidaceae</taxon>
        <taxon>Nocardioides</taxon>
    </lineage>
</organism>
<gene>
    <name evidence="1" type="ORF">FHU40_003961</name>
</gene>
<accession>A0A7W4VYI8</accession>
<proteinExistence type="predicted"/>
<keyword evidence="2" id="KW-1185">Reference proteome</keyword>
<dbReference type="Proteomes" id="UP000589626">
    <property type="component" value="Unassembled WGS sequence"/>
</dbReference>
<reference evidence="1 2" key="1">
    <citation type="submission" date="2020-08" db="EMBL/GenBank/DDBJ databases">
        <title>Sequencing the genomes of 1000 actinobacteria strains.</title>
        <authorList>
            <person name="Klenk H.-P."/>
        </authorList>
    </citation>
    <scope>NUCLEOTIDE SEQUENCE [LARGE SCALE GENOMIC DNA]</scope>
    <source>
        <strain evidence="1 2">DSM 105498</strain>
    </source>
</reference>
<evidence type="ECO:0000313" key="1">
    <source>
        <dbReference type="EMBL" id="MBB3044124.1"/>
    </source>
</evidence>
<name>A0A7W4VYI8_9ACTN</name>
<dbReference type="AlphaFoldDB" id="A0A7W4VYI8"/>
<dbReference type="RefSeq" id="WP_183594034.1">
    <property type="nucleotide sequence ID" value="NZ_JACHWR010000003.1"/>
</dbReference>